<dbReference type="InterPro" id="IPR036430">
    <property type="entry name" value="RNase_T2-like_sf"/>
</dbReference>
<evidence type="ECO:0000313" key="6">
    <source>
        <dbReference type="Proteomes" id="UP000236161"/>
    </source>
</evidence>
<protein>
    <submittedName>
        <fullName evidence="5">Extracellular ribonuclease LE</fullName>
        <ecNumber evidence="5">3.1.27.1</ecNumber>
    </submittedName>
</protein>
<dbReference type="EMBL" id="KZ451916">
    <property type="protein sequence ID" value="PKA62582.1"/>
    <property type="molecule type" value="Genomic_DNA"/>
</dbReference>
<keyword evidence="5" id="KW-0378">Hydrolase</keyword>
<dbReference type="EC" id="3.1.27.1" evidence="5"/>
<dbReference type="Gene3D" id="3.90.730.10">
    <property type="entry name" value="Ribonuclease T2-like"/>
    <property type="match status" value="1"/>
</dbReference>
<evidence type="ECO:0000313" key="5">
    <source>
        <dbReference type="EMBL" id="PKA62582.1"/>
    </source>
</evidence>
<dbReference type="GO" id="GO:0033897">
    <property type="term" value="F:ribonuclease T2 activity"/>
    <property type="evidence" value="ECO:0007669"/>
    <property type="project" value="InterPro"/>
</dbReference>
<keyword evidence="4" id="KW-0732">Signal</keyword>
<dbReference type="CDD" id="cd01061">
    <property type="entry name" value="RNase_T2_euk"/>
    <property type="match status" value="1"/>
</dbReference>
<evidence type="ECO:0000256" key="4">
    <source>
        <dbReference type="SAM" id="SignalP"/>
    </source>
</evidence>
<reference evidence="5 6" key="1">
    <citation type="journal article" date="2017" name="Nature">
        <title>The Apostasia genome and the evolution of orchids.</title>
        <authorList>
            <person name="Zhang G.Q."/>
            <person name="Liu K.W."/>
            <person name="Li Z."/>
            <person name="Lohaus R."/>
            <person name="Hsiao Y.Y."/>
            <person name="Niu S.C."/>
            <person name="Wang J.Y."/>
            <person name="Lin Y.C."/>
            <person name="Xu Q."/>
            <person name="Chen L.J."/>
            <person name="Yoshida K."/>
            <person name="Fujiwara S."/>
            <person name="Wang Z.W."/>
            <person name="Zhang Y.Q."/>
            <person name="Mitsuda N."/>
            <person name="Wang M."/>
            <person name="Liu G.H."/>
            <person name="Pecoraro L."/>
            <person name="Huang H.X."/>
            <person name="Xiao X.J."/>
            <person name="Lin M."/>
            <person name="Wu X.Y."/>
            <person name="Wu W.L."/>
            <person name="Chen Y.Y."/>
            <person name="Chang S.B."/>
            <person name="Sakamoto S."/>
            <person name="Ohme-Takagi M."/>
            <person name="Yagi M."/>
            <person name="Zeng S.J."/>
            <person name="Shen C.Y."/>
            <person name="Yeh C.M."/>
            <person name="Luo Y.B."/>
            <person name="Tsai W.C."/>
            <person name="Van de Peer Y."/>
            <person name="Liu Z.J."/>
        </authorList>
    </citation>
    <scope>NUCLEOTIDE SEQUENCE [LARGE SCALE GENOMIC DNA]</scope>
    <source>
        <strain evidence="6">cv. Shenzhen</strain>
        <tissue evidence="5">Stem</tissue>
    </source>
</reference>
<dbReference type="OrthoDB" id="435754at2759"/>
<sequence>MGSRAAFVFLLGLMLLASLCLAAKGFDFYYFILLWPGAYCQATNSGCCRPTTGKPADDFLIRDLVTFNITTGSAVTGCEKINFNFTELSSIRSELEAHWANIKCPSNDGKSNWRSKWKNYGVCSGLNETEYFKRGLELKAKVDLLSHLSSKGIYPNYNLYKIRDIKNAIAAGIGTEPLIRCSKGPFGTFQLFEVHICVARDGWTIIDCPVKPKFTCNDEILFHPYKSWMLNDTAKAFSVIPRIEMPISME</sequence>
<dbReference type="Proteomes" id="UP000236161">
    <property type="component" value="Unassembled WGS sequence"/>
</dbReference>
<evidence type="ECO:0000256" key="2">
    <source>
        <dbReference type="ARBA" id="ARBA00023157"/>
    </source>
</evidence>
<dbReference type="GO" id="GO:0005576">
    <property type="term" value="C:extracellular region"/>
    <property type="evidence" value="ECO:0007669"/>
    <property type="project" value="TreeGrafter"/>
</dbReference>
<dbReference type="GO" id="GO:0003723">
    <property type="term" value="F:RNA binding"/>
    <property type="evidence" value="ECO:0007669"/>
    <property type="project" value="InterPro"/>
</dbReference>
<keyword evidence="6" id="KW-1185">Reference proteome</keyword>
<dbReference type="InterPro" id="IPR033697">
    <property type="entry name" value="Ribonuclease_T2_eukaryotic"/>
</dbReference>
<proteinExistence type="inferred from homology"/>
<dbReference type="SUPFAM" id="SSF55895">
    <property type="entry name" value="Ribonuclease Rh-like"/>
    <property type="match status" value="1"/>
</dbReference>
<dbReference type="Pfam" id="PF00445">
    <property type="entry name" value="Ribonuclease_T2"/>
    <property type="match status" value="1"/>
</dbReference>
<organism evidence="5 6">
    <name type="scientific">Apostasia shenzhenica</name>
    <dbReference type="NCBI Taxonomy" id="1088818"/>
    <lineage>
        <taxon>Eukaryota</taxon>
        <taxon>Viridiplantae</taxon>
        <taxon>Streptophyta</taxon>
        <taxon>Embryophyta</taxon>
        <taxon>Tracheophyta</taxon>
        <taxon>Spermatophyta</taxon>
        <taxon>Magnoliopsida</taxon>
        <taxon>Liliopsida</taxon>
        <taxon>Asparagales</taxon>
        <taxon>Orchidaceae</taxon>
        <taxon>Apostasioideae</taxon>
        <taxon>Apostasia</taxon>
    </lineage>
</organism>
<dbReference type="GO" id="GO:0016787">
    <property type="term" value="F:hydrolase activity"/>
    <property type="evidence" value="ECO:0007669"/>
    <property type="project" value="UniProtKB-KW"/>
</dbReference>
<dbReference type="InterPro" id="IPR001568">
    <property type="entry name" value="RNase_T2-like"/>
</dbReference>
<dbReference type="PANTHER" id="PTHR11240">
    <property type="entry name" value="RIBONUCLEASE T2"/>
    <property type="match status" value="1"/>
</dbReference>
<evidence type="ECO:0000256" key="1">
    <source>
        <dbReference type="ARBA" id="ARBA00007469"/>
    </source>
</evidence>
<gene>
    <name evidence="5" type="ORF">AXF42_Ash012168</name>
</gene>
<feature type="chain" id="PRO_5014156901" evidence="4">
    <location>
        <begin position="23"/>
        <end position="250"/>
    </location>
</feature>
<accession>A0A2I0B466</accession>
<dbReference type="GO" id="GO:0006401">
    <property type="term" value="P:RNA catabolic process"/>
    <property type="evidence" value="ECO:0007669"/>
    <property type="project" value="TreeGrafter"/>
</dbReference>
<dbReference type="PANTHER" id="PTHR11240:SF57">
    <property type="entry name" value="OS09G0538000 PROTEIN"/>
    <property type="match status" value="1"/>
</dbReference>
<keyword evidence="2" id="KW-1015">Disulfide bond</keyword>
<feature type="signal peptide" evidence="4">
    <location>
        <begin position="1"/>
        <end position="22"/>
    </location>
</feature>
<dbReference type="AlphaFoldDB" id="A0A2I0B466"/>
<comment type="similarity">
    <text evidence="1 3">Belongs to the RNase T2 family.</text>
</comment>
<evidence type="ECO:0000256" key="3">
    <source>
        <dbReference type="RuleBase" id="RU004328"/>
    </source>
</evidence>
<name>A0A2I0B466_9ASPA</name>